<dbReference type="SUPFAM" id="SSF49464">
    <property type="entry name" value="Carboxypeptidase regulatory domain-like"/>
    <property type="match status" value="1"/>
</dbReference>
<keyword evidence="8" id="KW-0406">Ion transport</keyword>
<dbReference type="PANTHER" id="PTHR32552:SF68">
    <property type="entry name" value="FERRICHROME OUTER MEMBRANE TRANSPORTER_PHAGE RECEPTOR"/>
    <property type="match status" value="1"/>
</dbReference>
<evidence type="ECO:0000256" key="12">
    <source>
        <dbReference type="PROSITE-ProRule" id="PRU01360"/>
    </source>
</evidence>
<keyword evidence="17" id="KW-1185">Reference proteome</keyword>
<keyword evidence="6" id="KW-0732">Signal</keyword>
<proteinExistence type="inferred from homology"/>
<dbReference type="SUPFAM" id="SSF56935">
    <property type="entry name" value="Porins"/>
    <property type="match status" value="1"/>
</dbReference>
<dbReference type="NCBIfam" id="TIGR04056">
    <property type="entry name" value="OMP_RagA_SusC"/>
    <property type="match status" value="1"/>
</dbReference>
<dbReference type="Gene3D" id="2.40.170.20">
    <property type="entry name" value="TonB-dependent receptor, beta-barrel domain"/>
    <property type="match status" value="1"/>
</dbReference>
<evidence type="ECO:0000256" key="11">
    <source>
        <dbReference type="ARBA" id="ARBA00023237"/>
    </source>
</evidence>
<gene>
    <name evidence="16" type="ORF">SAMN05421740_101454</name>
</gene>
<evidence type="ECO:0000256" key="8">
    <source>
        <dbReference type="ARBA" id="ARBA00023065"/>
    </source>
</evidence>
<comment type="subcellular location">
    <subcellularLocation>
        <location evidence="1 12">Cell outer membrane</location>
        <topology evidence="1 12">Multi-pass membrane protein</topology>
    </subcellularLocation>
</comment>
<dbReference type="InterPro" id="IPR023997">
    <property type="entry name" value="TonB-dep_OMP_SusC/RagA_CS"/>
</dbReference>
<dbReference type="InterPro" id="IPR000531">
    <property type="entry name" value="Beta-barrel_TonB"/>
</dbReference>
<evidence type="ECO:0000256" key="1">
    <source>
        <dbReference type="ARBA" id="ARBA00004571"/>
    </source>
</evidence>
<evidence type="ECO:0000259" key="15">
    <source>
        <dbReference type="Pfam" id="PF07715"/>
    </source>
</evidence>
<evidence type="ECO:0000256" key="5">
    <source>
        <dbReference type="ARBA" id="ARBA00022692"/>
    </source>
</evidence>
<keyword evidence="11 12" id="KW-0998">Cell outer membrane</keyword>
<dbReference type="EMBL" id="FNZR01000001">
    <property type="protein sequence ID" value="SEK29080.1"/>
    <property type="molecule type" value="Genomic_DNA"/>
</dbReference>
<dbReference type="PROSITE" id="PS52016">
    <property type="entry name" value="TONB_DEPENDENT_REC_3"/>
    <property type="match status" value="1"/>
</dbReference>
<evidence type="ECO:0000256" key="13">
    <source>
        <dbReference type="RuleBase" id="RU003357"/>
    </source>
</evidence>
<dbReference type="Pfam" id="PF13715">
    <property type="entry name" value="CarbopepD_reg_2"/>
    <property type="match status" value="1"/>
</dbReference>
<dbReference type="InterPro" id="IPR039426">
    <property type="entry name" value="TonB-dep_rcpt-like"/>
</dbReference>
<evidence type="ECO:0000256" key="3">
    <source>
        <dbReference type="ARBA" id="ARBA00022452"/>
    </source>
</evidence>
<dbReference type="InterPro" id="IPR023996">
    <property type="entry name" value="TonB-dep_OMP_SusC/RagA"/>
</dbReference>
<name>A0A1H7FXZ3_9SPHI</name>
<dbReference type="STRING" id="332977.SAMN05421740_101454"/>
<evidence type="ECO:0000313" key="17">
    <source>
        <dbReference type="Proteomes" id="UP000198916"/>
    </source>
</evidence>
<evidence type="ECO:0000313" key="16">
    <source>
        <dbReference type="EMBL" id="SEK29080.1"/>
    </source>
</evidence>
<dbReference type="InterPro" id="IPR008969">
    <property type="entry name" value="CarboxyPept-like_regulatory"/>
</dbReference>
<keyword evidence="3 12" id="KW-1134">Transmembrane beta strand</keyword>
<feature type="domain" description="TonB-dependent receptor-like beta-barrel" evidence="14">
    <location>
        <begin position="499"/>
        <end position="931"/>
    </location>
</feature>
<evidence type="ECO:0000256" key="10">
    <source>
        <dbReference type="ARBA" id="ARBA00023136"/>
    </source>
</evidence>
<dbReference type="InterPro" id="IPR036942">
    <property type="entry name" value="Beta-barrel_TonB_sf"/>
</dbReference>
<dbReference type="InterPro" id="IPR012910">
    <property type="entry name" value="Plug_dom"/>
</dbReference>
<dbReference type="GO" id="GO:0015344">
    <property type="term" value="F:siderophore uptake transmembrane transporter activity"/>
    <property type="evidence" value="ECO:0007669"/>
    <property type="project" value="TreeGrafter"/>
</dbReference>
<dbReference type="Gene3D" id="2.170.130.10">
    <property type="entry name" value="TonB-dependent receptor, plug domain"/>
    <property type="match status" value="1"/>
</dbReference>
<keyword evidence="9 13" id="KW-0798">TonB box</keyword>
<accession>A0A1H7FXZ3</accession>
<evidence type="ECO:0000256" key="4">
    <source>
        <dbReference type="ARBA" id="ARBA00022496"/>
    </source>
</evidence>
<evidence type="ECO:0000256" key="2">
    <source>
        <dbReference type="ARBA" id="ARBA00022448"/>
    </source>
</evidence>
<evidence type="ECO:0000259" key="14">
    <source>
        <dbReference type="Pfam" id="PF00593"/>
    </source>
</evidence>
<keyword evidence="5 12" id="KW-0812">Transmembrane</keyword>
<keyword evidence="2 12" id="KW-0813">Transport</keyword>
<dbReference type="NCBIfam" id="TIGR04057">
    <property type="entry name" value="SusC_RagA_signa"/>
    <property type="match status" value="1"/>
</dbReference>
<dbReference type="InterPro" id="IPR037066">
    <property type="entry name" value="Plug_dom_sf"/>
</dbReference>
<dbReference type="PANTHER" id="PTHR32552">
    <property type="entry name" value="FERRICHROME IRON RECEPTOR-RELATED"/>
    <property type="match status" value="1"/>
</dbReference>
<dbReference type="AlphaFoldDB" id="A0A1H7FXZ3"/>
<evidence type="ECO:0000256" key="7">
    <source>
        <dbReference type="ARBA" id="ARBA00023004"/>
    </source>
</evidence>
<dbReference type="GO" id="GO:0009279">
    <property type="term" value="C:cell outer membrane"/>
    <property type="evidence" value="ECO:0007669"/>
    <property type="project" value="UniProtKB-SubCell"/>
</dbReference>
<comment type="similarity">
    <text evidence="12 13">Belongs to the TonB-dependent receptor family.</text>
</comment>
<organism evidence="16 17">
    <name type="scientific">Parapedobacter koreensis</name>
    <dbReference type="NCBI Taxonomy" id="332977"/>
    <lineage>
        <taxon>Bacteria</taxon>
        <taxon>Pseudomonadati</taxon>
        <taxon>Bacteroidota</taxon>
        <taxon>Sphingobacteriia</taxon>
        <taxon>Sphingobacteriales</taxon>
        <taxon>Sphingobacteriaceae</taxon>
        <taxon>Parapedobacter</taxon>
    </lineage>
</organism>
<dbReference type="Pfam" id="PF00593">
    <property type="entry name" value="TonB_dep_Rec_b-barrel"/>
    <property type="match status" value="1"/>
</dbReference>
<feature type="domain" description="TonB-dependent receptor plug" evidence="15">
    <location>
        <begin position="139"/>
        <end position="260"/>
    </location>
</feature>
<sequence length="1110" mass="121694">MAQYMKMQQKLLANLLECTIRPLLVLMVVTVGFAYASASYQSIETTGTIVDQEGIGLAGVTINVKGTNRTTVTGAAGTYRISLSSGQDVLVFSAVGYQTQEVPVNGRNRIDIVMDADVRGLEEVVVTALGISRQSKSLGYAAQEVKGEELTQVRTSNFVDGLAGKVAGVTIVGSPSGIGGSSRITIRGDKSLNINANQPLFVIDGVPITNDLFGSSGRNFQETDYGNGAGLVNPDDVESVSVLKGANASALYGSRAANGVVLITTKSGRGQRGIGISVNSSVTFDNALVLPEFQNRYGQGINGEFSFEDGAGAGLNDGVDESWGPPLDGRPIRQFDSPTSNGYRGGDINLVDDGQIGSAADLAARGEITPTPWVARPDNIKNFYETGATYINNVALSGSNEKGDFRFSYTNFDQTGIVPNTDLQRNTFSLNAGYNLTDKLDVRVSTNYVKSNSDNRPNLTYGTENINYLLYGWLGRQVDLEPKKSIWMIGREDIAQFNSNYNYHDNPYFNLGINTNSVNDNRLYGNVTLNYRFNDWLKAFARIGTDYTDQLRNRRRAFSTQRFPFGTYREARIANEERNMDFLLTFSKPLGAINLSVNAGGSQRDVRGNSIDVSAPQLIIPGIFSLGNARVALVSEQSNVRKKVNSFYGSAQLDYKDFLFLELTARNDWASSLTVPMGVTATATSTNSYFYPSASLSVVFNGFVTLPSWWSYAKLRTGFAQVGNDTDPYSFAQPYNTLDPFGAYRAFSESGRLPNFNLKPEISASYEVGTELRFLDSRISLDFTYYTITTRNQILTNVPLTEASGYTSMVLNAGEIRNWGYEAMLNTVPVRSANGFQWDLNFNFSANRSKVLELAPDMGIRNYQMAGRYVSIEAREGGRMGDMYGLGYRRVDDTNSPYYGEIIFNNDGKPLPTENIVKLGNYNPDWLLGVRNGFAWKGVNLGVLFDIRYGGEVYSHTQVIGRETGSIIETLEGRADGYDLNVEGNGVIGKGVVQNEDGSYSPNDVKLPAREWHTSYTLGRSLLEGAIFDASYIKLREISVGYTLPTRLMGRLPFRDVRLSVIGRNLAVWSDVPHIDPETSAMSGGTIVPGVEDMAMPSARSWGFSLNFRL</sequence>
<evidence type="ECO:0000256" key="6">
    <source>
        <dbReference type="ARBA" id="ARBA00022729"/>
    </source>
</evidence>
<protein>
    <submittedName>
        <fullName evidence="16">TonB-linked outer membrane protein, SusC/RagA family</fullName>
    </submittedName>
</protein>
<dbReference type="Gene3D" id="2.60.40.1120">
    <property type="entry name" value="Carboxypeptidase-like, regulatory domain"/>
    <property type="match status" value="1"/>
</dbReference>
<keyword evidence="10 12" id="KW-0472">Membrane</keyword>
<evidence type="ECO:0000256" key="9">
    <source>
        <dbReference type="ARBA" id="ARBA00023077"/>
    </source>
</evidence>
<keyword evidence="7" id="KW-0408">Iron</keyword>
<dbReference type="Proteomes" id="UP000198916">
    <property type="component" value="Unassembled WGS sequence"/>
</dbReference>
<reference evidence="17" key="1">
    <citation type="submission" date="2016-10" db="EMBL/GenBank/DDBJ databases">
        <authorList>
            <person name="Varghese N."/>
            <person name="Submissions S."/>
        </authorList>
    </citation>
    <scope>NUCLEOTIDE SEQUENCE [LARGE SCALE GENOMIC DNA]</scope>
    <source>
        <strain evidence="17">Jip14</strain>
    </source>
</reference>
<dbReference type="Pfam" id="PF07715">
    <property type="entry name" value="Plug"/>
    <property type="match status" value="1"/>
</dbReference>
<keyword evidence="4" id="KW-0410">Iron transport</keyword>